<organism evidence="1 2">
    <name type="scientific">Actinobacillus delphinicola</name>
    <dbReference type="NCBI Taxonomy" id="51161"/>
    <lineage>
        <taxon>Bacteria</taxon>
        <taxon>Pseudomonadati</taxon>
        <taxon>Pseudomonadota</taxon>
        <taxon>Gammaproteobacteria</taxon>
        <taxon>Pasteurellales</taxon>
        <taxon>Pasteurellaceae</taxon>
        <taxon>Actinobacillus</taxon>
    </lineage>
</organism>
<accession>A0A448TVV9</accession>
<reference evidence="1 2" key="1">
    <citation type="submission" date="2018-12" db="EMBL/GenBank/DDBJ databases">
        <authorList>
            <consortium name="Pathogen Informatics"/>
        </authorList>
    </citation>
    <scope>NUCLEOTIDE SEQUENCE [LARGE SCALE GENOMIC DNA]</scope>
    <source>
        <strain evidence="1 2">NCTC12871</strain>
    </source>
</reference>
<protein>
    <submittedName>
        <fullName evidence="1">Uncharacterized protein</fullName>
    </submittedName>
</protein>
<keyword evidence="2" id="KW-1185">Reference proteome</keyword>
<dbReference type="AlphaFoldDB" id="A0A448TVV9"/>
<dbReference type="Proteomes" id="UP000279799">
    <property type="component" value="Chromosome"/>
</dbReference>
<dbReference type="KEGG" id="adp:NCTC12871_01584"/>
<name>A0A448TVV9_9PAST</name>
<dbReference type="RefSeq" id="WP_126600513.1">
    <property type="nucleotide sequence ID" value="NZ_LR134510.1"/>
</dbReference>
<gene>
    <name evidence="1" type="ORF">NCTC12871_01584</name>
</gene>
<sequence>MYLKELSHFNIKKLYLELAVLLSQVDDEFVSTNRLLNEVDEESKAFFQAYSQNDNIDTLPTFNLWKALSHNELLEKFSHYFNGCVDDLKLALLDAVINESVYYYQSADIFGVAEKKYSRVDVVTDLVALIANINRTAVVVLSHIFARYGNDPVLKNEIIQKILASGADLFSINENMLSLYLFSYEKVRFEILTATAKQCIDNALAGLQKDNATFTLKDKKYLLLELIMFAYGSGDLTENQRQFLENICDDLNIEKVQIDEFKEVAKNLGSAIKATNALINQ</sequence>
<evidence type="ECO:0000313" key="1">
    <source>
        <dbReference type="EMBL" id="VEJ10076.1"/>
    </source>
</evidence>
<proteinExistence type="predicted"/>
<evidence type="ECO:0000313" key="2">
    <source>
        <dbReference type="Proteomes" id="UP000279799"/>
    </source>
</evidence>
<dbReference type="EMBL" id="LR134510">
    <property type="protein sequence ID" value="VEJ10076.1"/>
    <property type="molecule type" value="Genomic_DNA"/>
</dbReference>